<name>A0A8K1FNX6_PYTOL</name>
<dbReference type="Gene3D" id="3.80.10.10">
    <property type="entry name" value="Ribonuclease Inhibitor"/>
    <property type="match status" value="1"/>
</dbReference>
<evidence type="ECO:0000313" key="1">
    <source>
        <dbReference type="EMBL" id="TMW67784.1"/>
    </source>
</evidence>
<dbReference type="InterPro" id="IPR032675">
    <property type="entry name" value="LRR_dom_sf"/>
</dbReference>
<protein>
    <submittedName>
        <fullName evidence="1">Uncharacterized protein</fullName>
    </submittedName>
</protein>
<evidence type="ECO:0000313" key="2">
    <source>
        <dbReference type="Proteomes" id="UP000794436"/>
    </source>
</evidence>
<sequence>MTSAAEADGMLPSASATMNKREWHTQVNLQMRRRVLLQILTLLKVKYGKVDARISYIARRAELALYTQAFSASEYRNPKTVSRRLHSLVVKLHMNNLAHQEDAALGVDQFHSSGDDACIIPVSRVRSHSPTDDLTLRLKRRRVHNPDGSVVQQSRLFFSGNDDLVQQICTFLSADACLQLATTCRSANQIVPAFVTNLSVTTRALEKLTPAYRTSFFRRFKNLERFEIVGDPDTPLLSNVRDELALVRRNVICRSVLISLSSQSLPKLRHASFRYAYVDGLNDRITTLIAQILLDPANYPLLSMISLAGNAVADDGVVSLCDGLTRRPPNATLLELLDLDHNFIGERGHHRLEVLLEEEAERRKGSQRPLLVSLRENLVAPPPAAAA</sequence>
<reference evidence="1" key="1">
    <citation type="submission" date="2019-03" db="EMBL/GenBank/DDBJ databases">
        <title>Long read genome sequence of the mycoparasitic Pythium oligandrum ATCC 38472 isolated from sugarbeet rhizosphere.</title>
        <authorList>
            <person name="Gaulin E."/>
        </authorList>
    </citation>
    <scope>NUCLEOTIDE SEQUENCE</scope>
    <source>
        <strain evidence="1">ATCC 38472_TT</strain>
    </source>
</reference>
<dbReference type="EMBL" id="SPLM01000003">
    <property type="protein sequence ID" value="TMW67784.1"/>
    <property type="molecule type" value="Genomic_DNA"/>
</dbReference>
<dbReference type="OrthoDB" id="164567at2759"/>
<comment type="caution">
    <text evidence="1">The sequence shown here is derived from an EMBL/GenBank/DDBJ whole genome shotgun (WGS) entry which is preliminary data.</text>
</comment>
<organism evidence="1 2">
    <name type="scientific">Pythium oligandrum</name>
    <name type="common">Mycoparasitic fungus</name>
    <dbReference type="NCBI Taxonomy" id="41045"/>
    <lineage>
        <taxon>Eukaryota</taxon>
        <taxon>Sar</taxon>
        <taxon>Stramenopiles</taxon>
        <taxon>Oomycota</taxon>
        <taxon>Peronosporomycetes</taxon>
        <taxon>Pythiales</taxon>
        <taxon>Pythiaceae</taxon>
        <taxon>Pythium</taxon>
    </lineage>
</organism>
<dbReference type="AlphaFoldDB" id="A0A8K1FNX6"/>
<accession>A0A8K1FNX6</accession>
<proteinExistence type="predicted"/>
<dbReference type="SUPFAM" id="SSF52047">
    <property type="entry name" value="RNI-like"/>
    <property type="match status" value="1"/>
</dbReference>
<gene>
    <name evidence="1" type="ORF">Poli38472_007456</name>
</gene>
<dbReference type="Proteomes" id="UP000794436">
    <property type="component" value="Unassembled WGS sequence"/>
</dbReference>
<keyword evidence="2" id="KW-1185">Reference proteome</keyword>